<organism evidence="2 3">
    <name type="scientific">Sediminispirochaeta smaragdinae (strain DSM 11293 / JCM 15392 / SEBR 4228)</name>
    <name type="common">Spirochaeta smaragdinae</name>
    <dbReference type="NCBI Taxonomy" id="573413"/>
    <lineage>
        <taxon>Bacteria</taxon>
        <taxon>Pseudomonadati</taxon>
        <taxon>Spirochaetota</taxon>
        <taxon>Spirochaetia</taxon>
        <taxon>Spirochaetales</taxon>
        <taxon>Spirochaetaceae</taxon>
        <taxon>Sediminispirochaeta</taxon>
    </lineage>
</organism>
<evidence type="ECO:0000313" key="2">
    <source>
        <dbReference type="EMBL" id="ADK79466.1"/>
    </source>
</evidence>
<dbReference type="GO" id="GO:0004853">
    <property type="term" value="F:uroporphyrinogen decarboxylase activity"/>
    <property type="evidence" value="ECO:0007669"/>
    <property type="project" value="InterPro"/>
</dbReference>
<gene>
    <name evidence="2" type="ordered locus">Spirs_0310</name>
</gene>
<dbReference type="GO" id="GO:0006779">
    <property type="term" value="P:porphyrin-containing compound biosynthetic process"/>
    <property type="evidence" value="ECO:0007669"/>
    <property type="project" value="InterPro"/>
</dbReference>
<protein>
    <recommendedName>
        <fullName evidence="1">Uroporphyrinogen decarboxylase (URO-D) domain-containing protein</fullName>
    </recommendedName>
</protein>
<dbReference type="eggNOG" id="COG0407">
    <property type="taxonomic scope" value="Bacteria"/>
</dbReference>
<proteinExistence type="predicted"/>
<dbReference type="HOGENOM" id="CLU_054162_0_0_12"/>
<sequence length="380" mass="43278">MNSTERTFLALDHKEADRVPVDFGGHLISGIHIDAYRKLLEYLGMRFDQLRIERYRQRTAVIDEAVHQLFHTDFRPLVPPVPQLVWSDDGSRETYRDEWGVGWERQKDDGDYFECRTPRFSEMPDEEMLRDVHWPDYSKPSRLAGLAHRARTICKEEKVPILDLPLGLELFDAGFNLCGSANFYMMLALDPKAAEYIMDRQLEQQLAWWTQAFQSIPDLSLIRIGDDLGAQDSMLISPEMYRNLVLPRHKKLFAGIKTASRGRAKIIMHSDGAILPVIPDLIEAGIDCLNPVQYTVPGIDPVLLKKEFGKDITFWGGGIDTQSILPNASPSQVKEEVRRQIDILAPGGGFIFSQVHIIQKDVPPENIVAMFEAVRESGIY</sequence>
<evidence type="ECO:0000259" key="1">
    <source>
        <dbReference type="Pfam" id="PF01208"/>
    </source>
</evidence>
<dbReference type="Pfam" id="PF01208">
    <property type="entry name" value="URO-D"/>
    <property type="match status" value="1"/>
</dbReference>
<dbReference type="SUPFAM" id="SSF51726">
    <property type="entry name" value="UROD/MetE-like"/>
    <property type="match status" value="1"/>
</dbReference>
<dbReference type="AlphaFoldDB" id="E1RAH5"/>
<keyword evidence="3" id="KW-1185">Reference proteome</keyword>
<dbReference type="Proteomes" id="UP000002318">
    <property type="component" value="Chromosome"/>
</dbReference>
<dbReference type="RefSeq" id="WP_013252930.1">
    <property type="nucleotide sequence ID" value="NC_014364.1"/>
</dbReference>
<evidence type="ECO:0000313" key="3">
    <source>
        <dbReference type="Proteomes" id="UP000002318"/>
    </source>
</evidence>
<dbReference type="KEGG" id="ssm:Spirs_0310"/>
<accession>E1RAH5</accession>
<feature type="domain" description="Uroporphyrinogen decarboxylase (URO-D)" evidence="1">
    <location>
        <begin position="181"/>
        <end position="376"/>
    </location>
</feature>
<dbReference type="Gene3D" id="3.20.20.210">
    <property type="match status" value="1"/>
</dbReference>
<reference evidence="2 3" key="1">
    <citation type="journal article" date="2010" name="Stand. Genomic Sci.">
        <title>Complete genome sequence of Spirochaeta smaragdinae type strain (SEBR 4228).</title>
        <authorList>
            <person name="Mavromatis K."/>
            <person name="Yasawong M."/>
            <person name="Chertkov O."/>
            <person name="Lapidus A."/>
            <person name="Lucas S."/>
            <person name="Nolan M."/>
            <person name="Del Rio T.G."/>
            <person name="Tice H."/>
            <person name="Cheng J.F."/>
            <person name="Pitluck S."/>
            <person name="Liolios K."/>
            <person name="Ivanova N."/>
            <person name="Tapia R."/>
            <person name="Han C."/>
            <person name="Bruce D."/>
            <person name="Goodwin L."/>
            <person name="Pati A."/>
            <person name="Chen A."/>
            <person name="Palaniappan K."/>
            <person name="Land M."/>
            <person name="Hauser L."/>
            <person name="Chang Y.J."/>
            <person name="Jeffries C.D."/>
            <person name="Detter J.C."/>
            <person name="Rohde M."/>
            <person name="Brambilla E."/>
            <person name="Spring S."/>
            <person name="Goker M."/>
            <person name="Sikorski J."/>
            <person name="Woyke T."/>
            <person name="Bristow J."/>
            <person name="Eisen J.A."/>
            <person name="Markowitz V."/>
            <person name="Hugenholtz P."/>
            <person name="Klenk H.P."/>
            <person name="Kyrpides N.C."/>
        </authorList>
    </citation>
    <scope>NUCLEOTIDE SEQUENCE [LARGE SCALE GENOMIC DNA]</scope>
    <source>
        <strain evidence="3">DSM 11293 / JCM 15392 / SEBR 4228</strain>
    </source>
</reference>
<dbReference type="OrthoDB" id="161361at2"/>
<dbReference type="EMBL" id="CP002116">
    <property type="protein sequence ID" value="ADK79466.1"/>
    <property type="molecule type" value="Genomic_DNA"/>
</dbReference>
<dbReference type="PANTHER" id="PTHR47099">
    <property type="entry name" value="METHYLCOBAMIDE:COM METHYLTRANSFERASE MTBA"/>
    <property type="match status" value="1"/>
</dbReference>
<dbReference type="InterPro" id="IPR000257">
    <property type="entry name" value="Uroporphyrinogen_deCOase"/>
</dbReference>
<name>E1RAH5_SEDSS</name>
<dbReference type="InterPro" id="IPR038071">
    <property type="entry name" value="UROD/MetE-like_sf"/>
</dbReference>
<dbReference type="InterPro" id="IPR052024">
    <property type="entry name" value="Methanogen_methyltrans"/>
</dbReference>
<dbReference type="STRING" id="573413.Spirs_0310"/>
<dbReference type="PANTHER" id="PTHR47099:SF1">
    <property type="entry name" value="METHYLCOBAMIDE:COM METHYLTRANSFERASE MTBA"/>
    <property type="match status" value="1"/>
</dbReference>